<accession>A0A7T2LNL3</accession>
<proteinExistence type="inferred from homology"/>
<dbReference type="RefSeq" id="WP_200973161.1">
    <property type="nucleotide sequence ID" value="NZ_CP065592.1"/>
</dbReference>
<dbReference type="PANTHER" id="PTHR43708">
    <property type="entry name" value="CONSERVED EXPRESSED OXIDOREDUCTASE (EUROFUNG)"/>
    <property type="match status" value="1"/>
</dbReference>
<sequence>MMSIRIAIIGYGKIAQDQHMPAILANPDFEIVATASPHPHPEAPGQAFGTHGALIAGMAGRLDAVAICTPPAARYAIARDALDAGLHVLLEKPPAATLGEIQHLEALAGQSRRTLFTAWHAQHNPAVDAARALLAGKVVTAFHIHWFEDVRKWHPGQEWIWEPGGFGVFDPGINALSIATRILPVPLFVRAATLRFPSNRQTPIAASLTFASERGAFGAELDWRYTEGERWTIRAETADGGVIELHDGGATLLVNGERRAFGGAGEYRSIYERFAALIRTGQSDVDSDPLRIVADAYLAGRRELVEPFA</sequence>
<dbReference type="KEGG" id="sflv:IC614_08275"/>
<evidence type="ECO:0000313" key="5">
    <source>
        <dbReference type="Proteomes" id="UP000594873"/>
    </source>
</evidence>
<comment type="similarity">
    <text evidence="1">Belongs to the Gfo/Idh/MocA family.</text>
</comment>
<evidence type="ECO:0000313" key="4">
    <source>
        <dbReference type="EMBL" id="QPQ56302.1"/>
    </source>
</evidence>
<keyword evidence="2" id="KW-0560">Oxidoreductase</keyword>
<name>A0A7T2LNL3_9SPHN</name>
<keyword evidence="5" id="KW-1185">Reference proteome</keyword>
<evidence type="ECO:0000259" key="3">
    <source>
        <dbReference type="Pfam" id="PF01408"/>
    </source>
</evidence>
<dbReference type="GO" id="GO:0000166">
    <property type="term" value="F:nucleotide binding"/>
    <property type="evidence" value="ECO:0007669"/>
    <property type="project" value="InterPro"/>
</dbReference>
<feature type="domain" description="Gfo/Idh/MocA-like oxidoreductase N-terminal" evidence="3">
    <location>
        <begin position="4"/>
        <end position="116"/>
    </location>
</feature>
<dbReference type="InterPro" id="IPR051317">
    <property type="entry name" value="Gfo/Idh/MocA_oxidoreduct"/>
</dbReference>
<dbReference type="Proteomes" id="UP000594873">
    <property type="component" value="Chromosome"/>
</dbReference>
<dbReference type="InterPro" id="IPR036291">
    <property type="entry name" value="NAD(P)-bd_dom_sf"/>
</dbReference>
<gene>
    <name evidence="4" type="ORF">IC614_08275</name>
</gene>
<dbReference type="EMBL" id="CP065592">
    <property type="protein sequence ID" value="QPQ56302.1"/>
    <property type="molecule type" value="Genomic_DNA"/>
</dbReference>
<dbReference type="Pfam" id="PF01408">
    <property type="entry name" value="GFO_IDH_MocA"/>
    <property type="match status" value="1"/>
</dbReference>
<dbReference type="AlphaFoldDB" id="A0A7T2LNL3"/>
<protein>
    <submittedName>
        <fullName evidence="4">Gfo/Idh/MocA family oxidoreductase</fullName>
    </submittedName>
</protein>
<dbReference type="Gene3D" id="3.30.360.10">
    <property type="entry name" value="Dihydrodipicolinate Reductase, domain 2"/>
    <property type="match status" value="1"/>
</dbReference>
<dbReference type="SUPFAM" id="SSF51735">
    <property type="entry name" value="NAD(P)-binding Rossmann-fold domains"/>
    <property type="match status" value="1"/>
</dbReference>
<evidence type="ECO:0000256" key="2">
    <source>
        <dbReference type="ARBA" id="ARBA00023002"/>
    </source>
</evidence>
<organism evidence="4 5">
    <name type="scientific">Allosphingosinicella flava</name>
    <dbReference type="NCBI Taxonomy" id="2771430"/>
    <lineage>
        <taxon>Bacteria</taxon>
        <taxon>Pseudomonadati</taxon>
        <taxon>Pseudomonadota</taxon>
        <taxon>Alphaproteobacteria</taxon>
        <taxon>Sphingomonadales</taxon>
        <taxon>Sphingomonadaceae</taxon>
        <taxon>Allosphingosinicella</taxon>
    </lineage>
</organism>
<dbReference type="Gene3D" id="3.40.50.720">
    <property type="entry name" value="NAD(P)-binding Rossmann-like Domain"/>
    <property type="match status" value="1"/>
</dbReference>
<evidence type="ECO:0000256" key="1">
    <source>
        <dbReference type="ARBA" id="ARBA00010928"/>
    </source>
</evidence>
<dbReference type="GO" id="GO:0016491">
    <property type="term" value="F:oxidoreductase activity"/>
    <property type="evidence" value="ECO:0007669"/>
    <property type="project" value="UniProtKB-KW"/>
</dbReference>
<reference evidence="4 5" key="1">
    <citation type="submission" date="2020-11" db="EMBL/GenBank/DDBJ databases">
        <title>Genome seq and assembly of Sphingosinicella sp.</title>
        <authorList>
            <person name="Chhetri G."/>
        </authorList>
    </citation>
    <scope>NUCLEOTIDE SEQUENCE [LARGE SCALE GENOMIC DNA]</scope>
    <source>
        <strain evidence="4 5">UDD2</strain>
    </source>
</reference>
<dbReference type="InterPro" id="IPR000683">
    <property type="entry name" value="Gfo/Idh/MocA-like_OxRdtase_N"/>
</dbReference>
<dbReference type="PANTHER" id="PTHR43708:SF5">
    <property type="entry name" value="CONSERVED EXPRESSED OXIDOREDUCTASE (EUROFUNG)-RELATED"/>
    <property type="match status" value="1"/>
</dbReference>